<feature type="region of interest" description="Disordered" evidence="10">
    <location>
        <begin position="487"/>
        <end position="520"/>
    </location>
</feature>
<dbReference type="PANTHER" id="PTHR14514">
    <property type="entry name" value="PKA ANCHORING PROTEIN"/>
    <property type="match status" value="1"/>
</dbReference>
<feature type="region of interest" description="Disordered" evidence="10">
    <location>
        <begin position="423"/>
        <end position="471"/>
    </location>
</feature>
<evidence type="ECO:0000313" key="13">
    <source>
        <dbReference type="Ensembl" id="ENSMALP00000030770.1"/>
    </source>
</evidence>
<feature type="transmembrane region" description="Helical" evidence="11">
    <location>
        <begin position="821"/>
        <end position="841"/>
    </location>
</feature>
<proteinExistence type="inferred from homology"/>
<dbReference type="SMART" id="SM00150">
    <property type="entry name" value="SPEC"/>
    <property type="match status" value="3"/>
</dbReference>
<keyword evidence="14" id="KW-1185">Reference proteome</keyword>
<dbReference type="STRING" id="43700.ENSMALP00000030770"/>
<evidence type="ECO:0000256" key="9">
    <source>
        <dbReference type="PROSITE-ProRule" id="PRU00385"/>
    </source>
</evidence>
<evidence type="ECO:0000256" key="8">
    <source>
        <dbReference type="ARBA" id="ARBA00046312"/>
    </source>
</evidence>
<dbReference type="Pfam" id="PF00435">
    <property type="entry name" value="Spectrin"/>
    <property type="match status" value="2"/>
</dbReference>
<keyword evidence="7" id="KW-0539">Nucleus</keyword>
<reference evidence="13" key="1">
    <citation type="submission" date="2025-08" db="UniProtKB">
        <authorList>
            <consortium name="Ensembl"/>
        </authorList>
    </citation>
    <scope>IDENTIFICATION</scope>
</reference>
<evidence type="ECO:0000256" key="4">
    <source>
        <dbReference type="ARBA" id="ARBA00022737"/>
    </source>
</evidence>
<dbReference type="Proteomes" id="UP000261600">
    <property type="component" value="Unplaced"/>
</dbReference>
<keyword evidence="5 11" id="KW-1133">Transmembrane helix</keyword>
<dbReference type="AlphaFoldDB" id="A0A3Q3KBT2"/>
<reference evidence="13" key="2">
    <citation type="submission" date="2025-09" db="UniProtKB">
        <authorList>
            <consortium name="Ensembl"/>
        </authorList>
    </citation>
    <scope>IDENTIFICATION</scope>
</reference>
<evidence type="ECO:0000256" key="7">
    <source>
        <dbReference type="ARBA" id="ARBA00023242"/>
    </source>
</evidence>
<dbReference type="CDD" id="cd00176">
    <property type="entry name" value="SPEC"/>
    <property type="match status" value="2"/>
</dbReference>
<dbReference type="Pfam" id="PF10541">
    <property type="entry name" value="KASH"/>
    <property type="match status" value="1"/>
</dbReference>
<dbReference type="PROSITE" id="PS51049">
    <property type="entry name" value="KASH"/>
    <property type="match status" value="1"/>
</dbReference>
<evidence type="ECO:0000256" key="3">
    <source>
        <dbReference type="ARBA" id="ARBA00022692"/>
    </source>
</evidence>
<organism evidence="13 14">
    <name type="scientific">Monopterus albus</name>
    <name type="common">Swamp eel</name>
    <dbReference type="NCBI Taxonomy" id="43700"/>
    <lineage>
        <taxon>Eukaryota</taxon>
        <taxon>Metazoa</taxon>
        <taxon>Chordata</taxon>
        <taxon>Craniata</taxon>
        <taxon>Vertebrata</taxon>
        <taxon>Euteleostomi</taxon>
        <taxon>Actinopterygii</taxon>
        <taxon>Neopterygii</taxon>
        <taxon>Teleostei</taxon>
        <taxon>Neoteleostei</taxon>
        <taxon>Acanthomorphata</taxon>
        <taxon>Anabantaria</taxon>
        <taxon>Synbranchiformes</taxon>
        <taxon>Synbranchidae</taxon>
        <taxon>Monopterus</taxon>
    </lineage>
</organism>
<comment type="subcellular location">
    <subcellularLocation>
        <location evidence="8">Nucleus outer membrane</location>
        <topology evidence="8">Single-pass type IV membrane protein</topology>
    </subcellularLocation>
</comment>
<dbReference type="Gene3D" id="1.20.58.60">
    <property type="match status" value="3"/>
</dbReference>
<dbReference type="PANTHER" id="PTHR14514:SF4">
    <property type="entry name" value="NESPRIN-2"/>
    <property type="match status" value="1"/>
</dbReference>
<evidence type="ECO:0000256" key="10">
    <source>
        <dbReference type="SAM" id="MobiDB-lite"/>
    </source>
</evidence>
<dbReference type="Ensembl" id="ENSMALT00000031314.1">
    <property type="protein sequence ID" value="ENSMALP00000030770.1"/>
    <property type="gene ID" value="ENSMALG00000021262.1"/>
</dbReference>
<dbReference type="SUPFAM" id="SSF46966">
    <property type="entry name" value="Spectrin repeat"/>
    <property type="match status" value="3"/>
</dbReference>
<feature type="domain" description="KASH" evidence="12">
    <location>
        <begin position="812"/>
        <end position="871"/>
    </location>
</feature>
<dbReference type="InterPro" id="IPR012315">
    <property type="entry name" value="KASH"/>
</dbReference>
<dbReference type="Pfam" id="PF25035">
    <property type="entry name" value="SYNE1"/>
    <property type="match status" value="1"/>
</dbReference>
<sequence length="871" mass="99762">MALEITPGSFKYINTPVCSVQKLKVIFLHSDTLHIFLHKICLSTSVVKKLKETLVTVQQLDKNMSNLRLWLYRIEAELSRPITYNVCHLQEIQRRLAEQQELQKDIEQHTEGVASVLSLCDVLLRDEDAAGDAEAEGDSLQETSRSLDQRWRTICAMALDRRLRIEETWRLWCKFLDDYSQFEDWLKMAEHTAANPNSADVLYTVAKEELKTFEGFQRQVHEHLTQLELLNNQYRRLARENRTDRASQLKAMVHEGNRRWDTLRRRVAAILRRLKHFTSQREEFERTRESMLAWLTELDLQLTNVEHFSESDIHHKIQQLNSLQKEITLNTECIDGLIVFGESLIQKSSPQDAALIEDELEELHSYCQEVFSRLVRFHQRLSQPPIITVEPELSGITFCLESSLELIGRPWLGRSQGSLPATPTHLLESPLERSGRETPVSVDSLPLEWDHTGDVGGSSSHEDEDEEEEGTYFSALSGTFTLSSRSKVVHESPRWPPPADTEPQPLQQDAQGHTEAPPALASTPLQQGYVRLKPPLDVCALSGVIERWELLQAQPSSDQQADPREPQWLASDLDNITSWLETVILELGCPQQSDPAAICSFIFMDVLLQELQKTFTHYKSVMLSVNLRAQKSPDLQERLVRMNRDWSRACTGLQQRDTSLRKTLMRCQNLYIQQIMVENDKMISLRLIQESAFKHQGSKCHLISPTIPNVCGVQDLQAELRDRRAQQASLQALWSQLQPQDKAEENDEAREKLHVTGSKLKLLLREVEQDLSSLQQRLSYAYNTSQSKCVCSCVKLSTVFCREMREPSSPPRSFFSRVLRAAFPLHLLLLLLLLLPCLILLSASDSSCTVTNNFARSFYPMLHYTNGPPPT</sequence>
<accession>A0A3Q3KBT2</accession>
<feature type="topological domain" description="Cytoplasmic" evidence="9">
    <location>
        <begin position="1"/>
        <end position="820"/>
    </location>
</feature>
<dbReference type="GO" id="GO:0005640">
    <property type="term" value="C:nuclear outer membrane"/>
    <property type="evidence" value="ECO:0007669"/>
    <property type="project" value="UniProtKB-SubCell"/>
</dbReference>
<evidence type="ECO:0000256" key="2">
    <source>
        <dbReference type="ARBA" id="ARBA00022553"/>
    </source>
</evidence>
<evidence type="ECO:0000313" key="14">
    <source>
        <dbReference type="Proteomes" id="UP000261600"/>
    </source>
</evidence>
<keyword evidence="6 9" id="KW-0472">Membrane</keyword>
<evidence type="ECO:0000256" key="5">
    <source>
        <dbReference type="ARBA" id="ARBA00022989"/>
    </source>
</evidence>
<evidence type="ECO:0000259" key="12">
    <source>
        <dbReference type="PROSITE" id="PS51049"/>
    </source>
</evidence>
<evidence type="ECO:0000256" key="11">
    <source>
        <dbReference type="SAM" id="Phobius"/>
    </source>
</evidence>
<dbReference type="FunFam" id="1.20.58.60:FF:000157">
    <property type="entry name" value="Nesprin-1 isoform 1"/>
    <property type="match status" value="1"/>
</dbReference>
<name>A0A3Q3KBT2_MONAL</name>
<comment type="similarity">
    <text evidence="1">Belongs to the nesprin family.</text>
</comment>
<keyword evidence="4" id="KW-0677">Repeat</keyword>
<feature type="topological domain" description="Perinuclear space" evidence="9">
    <location>
        <begin position="842"/>
        <end position="871"/>
    </location>
</feature>
<keyword evidence="3 9" id="KW-0812">Transmembrane</keyword>
<dbReference type="SMART" id="SM01249">
    <property type="entry name" value="KASH"/>
    <property type="match status" value="1"/>
</dbReference>
<protein>
    <recommendedName>
        <fullName evidence="12">KASH domain-containing protein</fullName>
    </recommendedName>
</protein>
<dbReference type="InterPro" id="IPR056887">
    <property type="entry name" value="SYNE1/2_dom"/>
</dbReference>
<keyword evidence="2" id="KW-0597">Phosphoprotein</keyword>
<evidence type="ECO:0000256" key="6">
    <source>
        <dbReference type="ARBA" id="ARBA00023136"/>
    </source>
</evidence>
<dbReference type="InterPro" id="IPR002017">
    <property type="entry name" value="Spectrin_repeat"/>
</dbReference>
<evidence type="ECO:0000256" key="1">
    <source>
        <dbReference type="ARBA" id="ARBA00008619"/>
    </source>
</evidence>
<dbReference type="InterPro" id="IPR018159">
    <property type="entry name" value="Spectrin/alpha-actinin"/>
</dbReference>